<evidence type="ECO:0000259" key="13">
    <source>
        <dbReference type="PROSITE" id="PS51199"/>
    </source>
</evidence>
<keyword evidence="2 12" id="KW-0639">Primosome</keyword>
<evidence type="ECO:0000256" key="5">
    <source>
        <dbReference type="ARBA" id="ARBA00022801"/>
    </source>
</evidence>
<evidence type="ECO:0000256" key="8">
    <source>
        <dbReference type="ARBA" id="ARBA00023125"/>
    </source>
</evidence>
<evidence type="ECO:0000256" key="6">
    <source>
        <dbReference type="ARBA" id="ARBA00022806"/>
    </source>
</evidence>
<dbReference type="SUPFAM" id="SSF48024">
    <property type="entry name" value="N-terminal domain of DnaB helicase"/>
    <property type="match status" value="1"/>
</dbReference>
<dbReference type="InterPro" id="IPR007694">
    <property type="entry name" value="DNA_helicase_DnaB-like_C"/>
</dbReference>
<dbReference type="Gene3D" id="1.10.860.10">
    <property type="entry name" value="DNAb Helicase, Chain A"/>
    <property type="match status" value="1"/>
</dbReference>
<comment type="similarity">
    <text evidence="1 12">Belongs to the helicase family. DnaB subfamily.</text>
</comment>
<dbReference type="Gene3D" id="3.40.50.300">
    <property type="entry name" value="P-loop containing nucleotide triphosphate hydrolases"/>
    <property type="match status" value="1"/>
</dbReference>
<dbReference type="PROSITE" id="PS51199">
    <property type="entry name" value="SF4_HELICASE"/>
    <property type="match status" value="1"/>
</dbReference>
<dbReference type="PANTHER" id="PTHR30153">
    <property type="entry name" value="REPLICATIVE DNA HELICASE DNAB"/>
    <property type="match status" value="1"/>
</dbReference>
<proteinExistence type="inferred from homology"/>
<dbReference type="EC" id="5.6.2.3" evidence="11 12"/>
<dbReference type="Proteomes" id="UP000664632">
    <property type="component" value="Unassembled WGS sequence"/>
</dbReference>
<reference evidence="14 15" key="1">
    <citation type="submission" date="2021-03" db="EMBL/GenBank/DDBJ databases">
        <title>Enterococcal diversity collection.</title>
        <authorList>
            <person name="Gilmore M.S."/>
            <person name="Schwartzman J."/>
            <person name="Van Tyne D."/>
            <person name="Martin M."/>
            <person name="Earl A.M."/>
            <person name="Manson A.L."/>
            <person name="Straub T."/>
            <person name="Salamzade R."/>
            <person name="Saavedra J."/>
            <person name="Lebreton F."/>
            <person name="Prichula J."/>
            <person name="Schaufler K."/>
            <person name="Gaca A."/>
            <person name="Sgardioli B."/>
            <person name="Wagenaar J."/>
            <person name="Strong T."/>
        </authorList>
    </citation>
    <scope>NUCLEOTIDE SEQUENCE [LARGE SCALE GENOMIC DNA]</scope>
    <source>
        <strain evidence="14 15">DIV0869a</strain>
    </source>
</reference>
<dbReference type="EMBL" id="JAFLWD010000042">
    <property type="protein sequence ID" value="MBO0441635.1"/>
    <property type="molecule type" value="Genomic_DNA"/>
</dbReference>
<comment type="caution">
    <text evidence="14">The sequence shown here is derived from an EMBL/GenBank/DDBJ whole genome shotgun (WGS) entry which is preliminary data.</text>
</comment>
<evidence type="ECO:0000256" key="11">
    <source>
        <dbReference type="NCBIfam" id="TIGR00665"/>
    </source>
</evidence>
<keyword evidence="8 12" id="KW-0238">DNA-binding</keyword>
<sequence length="457" mass="51154">MNEVWQDRVPPQSMEAEQAVLGSVFLDAEVIIDALEYIEPKDFYRRNHQLIFQTMLTLNDRNEAIDVITIKDRLEQENLLEDVGGLSYLSDLALAVPTAANIVYYAKIVEQKSLLRNLIQTATEIVTKGFEQGEDVETILDDAERSILEVSEKRNRSGFLSIADVLNTSIANIDQLYQNDEEITGLPTGYPALDKMTAGLQAEELIILAARPAVGKTAFALNIAQNIGTKTDRSVAIFSLEMGAESLVNRMLCAEGSIEAGHLRTGQLSEEEWQNLIIAMGSLSRAQIYIDDTPGIKITEIRAKCRKLAQERGNLGLILIDYLQLIEGTGRESRQQEVSEISRQLKKLAKELKVPVIALSQLSRGVEQRQDKRPVLSDIRESGSIEQDADIVAFLYRDDYYDRGEDGEDGDREAPEIDNVIEVIIEKNRSGARGTVELLFIKEFNKFASLSQRPDDF</sequence>
<comment type="function">
    <text evidence="12">The main replicative DNA helicase, it participates in initiation and elongation during chromosome replication. Travels ahead of the DNA replisome, separating dsDNA into templates for DNA synthesis. A processive ATP-dependent 5'-3' DNA helicase it has DNA-dependent ATPase activity.</text>
</comment>
<name>A0ABS3H3M0_9ENTE</name>
<protein>
    <recommendedName>
        <fullName evidence="11 12">Replicative DNA helicase</fullName>
        <ecNumber evidence="11 12">5.6.2.3</ecNumber>
    </recommendedName>
</protein>
<evidence type="ECO:0000256" key="3">
    <source>
        <dbReference type="ARBA" id="ARBA00022705"/>
    </source>
</evidence>
<evidence type="ECO:0000256" key="10">
    <source>
        <dbReference type="ARBA" id="ARBA00048954"/>
    </source>
</evidence>
<comment type="catalytic activity">
    <reaction evidence="10 12">
        <text>ATP + H2O = ADP + phosphate + H(+)</text>
        <dbReference type="Rhea" id="RHEA:13065"/>
        <dbReference type="ChEBI" id="CHEBI:15377"/>
        <dbReference type="ChEBI" id="CHEBI:15378"/>
        <dbReference type="ChEBI" id="CHEBI:30616"/>
        <dbReference type="ChEBI" id="CHEBI:43474"/>
        <dbReference type="ChEBI" id="CHEBI:456216"/>
        <dbReference type="EC" id="5.6.2.3"/>
    </reaction>
</comment>
<dbReference type="GO" id="GO:0003678">
    <property type="term" value="F:DNA helicase activity"/>
    <property type="evidence" value="ECO:0007669"/>
    <property type="project" value="UniProtKB-EC"/>
</dbReference>
<dbReference type="NCBIfam" id="NF004384">
    <property type="entry name" value="PRK05748.1"/>
    <property type="match status" value="1"/>
</dbReference>
<evidence type="ECO:0000313" key="14">
    <source>
        <dbReference type="EMBL" id="MBO0441635.1"/>
    </source>
</evidence>
<dbReference type="InterPro" id="IPR007693">
    <property type="entry name" value="DNA_helicase_DnaB-like_N"/>
</dbReference>
<evidence type="ECO:0000256" key="1">
    <source>
        <dbReference type="ARBA" id="ARBA00008428"/>
    </source>
</evidence>
<dbReference type="CDD" id="cd00984">
    <property type="entry name" value="DnaB_C"/>
    <property type="match status" value="1"/>
</dbReference>
<evidence type="ECO:0000256" key="4">
    <source>
        <dbReference type="ARBA" id="ARBA00022741"/>
    </source>
</evidence>
<dbReference type="RefSeq" id="WP_207113602.1">
    <property type="nucleotide sequence ID" value="NZ_JAFLWD010000042.1"/>
</dbReference>
<keyword evidence="6 12" id="KW-0347">Helicase</keyword>
<evidence type="ECO:0000256" key="2">
    <source>
        <dbReference type="ARBA" id="ARBA00022515"/>
    </source>
</evidence>
<keyword evidence="15" id="KW-1185">Reference proteome</keyword>
<dbReference type="InterPro" id="IPR027417">
    <property type="entry name" value="P-loop_NTPase"/>
</dbReference>
<dbReference type="GO" id="GO:0016787">
    <property type="term" value="F:hydrolase activity"/>
    <property type="evidence" value="ECO:0007669"/>
    <property type="project" value="UniProtKB-KW"/>
</dbReference>
<dbReference type="PANTHER" id="PTHR30153:SF2">
    <property type="entry name" value="REPLICATIVE DNA HELICASE"/>
    <property type="match status" value="1"/>
</dbReference>
<dbReference type="Pfam" id="PF03796">
    <property type="entry name" value="DnaB_C"/>
    <property type="match status" value="1"/>
</dbReference>
<keyword evidence="4 12" id="KW-0547">Nucleotide-binding</keyword>
<dbReference type="InterPro" id="IPR007692">
    <property type="entry name" value="DNA_helicase_DnaB"/>
</dbReference>
<feature type="domain" description="SF4 helicase" evidence="13">
    <location>
        <begin position="179"/>
        <end position="454"/>
    </location>
</feature>
<keyword evidence="3 12" id="KW-0235">DNA replication</keyword>
<keyword evidence="5 12" id="KW-0378">Hydrolase</keyword>
<organism evidence="14 15">
    <name type="scientific">Candidatus Enterococcus ikei</name>
    <dbReference type="NCBI Taxonomy" id="2815326"/>
    <lineage>
        <taxon>Bacteria</taxon>
        <taxon>Bacillati</taxon>
        <taxon>Bacillota</taxon>
        <taxon>Bacilli</taxon>
        <taxon>Lactobacillales</taxon>
        <taxon>Enterococcaceae</taxon>
        <taxon>Enterococcus</taxon>
    </lineage>
</organism>
<gene>
    <name evidence="14" type="primary">dnaB</name>
    <name evidence="14" type="ORF">JZO69_14805</name>
</gene>
<dbReference type="SUPFAM" id="SSF52540">
    <property type="entry name" value="P-loop containing nucleoside triphosphate hydrolases"/>
    <property type="match status" value="1"/>
</dbReference>
<evidence type="ECO:0000256" key="12">
    <source>
        <dbReference type="RuleBase" id="RU362085"/>
    </source>
</evidence>
<dbReference type="InterPro" id="IPR036185">
    <property type="entry name" value="DNA_heli_DnaB-like_N_sf"/>
</dbReference>
<dbReference type="Pfam" id="PF00772">
    <property type="entry name" value="DnaB"/>
    <property type="match status" value="1"/>
</dbReference>
<dbReference type="NCBIfam" id="TIGR00665">
    <property type="entry name" value="DnaB"/>
    <property type="match status" value="1"/>
</dbReference>
<keyword evidence="9" id="KW-0413">Isomerase</keyword>
<dbReference type="InterPro" id="IPR016136">
    <property type="entry name" value="DNA_helicase_N/primase_C"/>
</dbReference>
<evidence type="ECO:0000256" key="9">
    <source>
        <dbReference type="ARBA" id="ARBA00023235"/>
    </source>
</evidence>
<evidence type="ECO:0000256" key="7">
    <source>
        <dbReference type="ARBA" id="ARBA00022840"/>
    </source>
</evidence>
<accession>A0ABS3H3M0</accession>
<evidence type="ECO:0000313" key="15">
    <source>
        <dbReference type="Proteomes" id="UP000664632"/>
    </source>
</evidence>
<keyword evidence="7 12" id="KW-0067">ATP-binding</keyword>